<dbReference type="Proteomes" id="UP000177900">
    <property type="component" value="Unassembled WGS sequence"/>
</dbReference>
<feature type="transmembrane region" description="Helical" evidence="1">
    <location>
        <begin position="20"/>
        <end position="37"/>
    </location>
</feature>
<keyword evidence="1" id="KW-0472">Membrane</keyword>
<dbReference type="AlphaFoldDB" id="A0A1G1WJ81"/>
<evidence type="ECO:0000313" key="3">
    <source>
        <dbReference type="Proteomes" id="UP000177900"/>
    </source>
</evidence>
<reference evidence="2 3" key="1">
    <citation type="journal article" date="2016" name="Nat. Commun.">
        <title>Thousands of microbial genomes shed light on interconnected biogeochemical processes in an aquifer system.</title>
        <authorList>
            <person name="Anantharaman K."/>
            <person name="Brown C.T."/>
            <person name="Hug L.A."/>
            <person name="Sharon I."/>
            <person name="Castelle C.J."/>
            <person name="Probst A.J."/>
            <person name="Thomas B.C."/>
            <person name="Singh A."/>
            <person name="Wilkins M.J."/>
            <person name="Karaoz U."/>
            <person name="Brodie E.L."/>
            <person name="Williams K.H."/>
            <person name="Hubbard S.S."/>
            <person name="Banfield J.F."/>
        </authorList>
    </citation>
    <scope>NUCLEOTIDE SEQUENCE [LARGE SCALE GENOMIC DNA]</scope>
</reference>
<feature type="transmembrane region" description="Helical" evidence="1">
    <location>
        <begin position="43"/>
        <end position="61"/>
    </location>
</feature>
<keyword evidence="1" id="KW-1133">Transmembrane helix</keyword>
<protein>
    <submittedName>
        <fullName evidence="2">Uncharacterized protein</fullName>
    </submittedName>
</protein>
<dbReference type="EMBL" id="MHCV01000012">
    <property type="protein sequence ID" value="OGY27779.1"/>
    <property type="molecule type" value="Genomic_DNA"/>
</dbReference>
<name>A0A1G1WJ81_9BACT</name>
<evidence type="ECO:0000256" key="1">
    <source>
        <dbReference type="SAM" id="Phobius"/>
    </source>
</evidence>
<sequence length="69" mass="7627">MNGGRGNNRIRRRGSWRERIVFTILGIALVLVGVLSLGSTPVYGALVIFGAVILTLFYWVIDRLGARKP</sequence>
<comment type="caution">
    <text evidence="2">The sequence shown here is derived from an EMBL/GenBank/DDBJ whole genome shotgun (WGS) entry which is preliminary data.</text>
</comment>
<accession>A0A1G1WJ81</accession>
<gene>
    <name evidence="2" type="ORF">A2864_02255</name>
</gene>
<proteinExistence type="predicted"/>
<keyword evidence="1" id="KW-0812">Transmembrane</keyword>
<evidence type="ECO:0000313" key="2">
    <source>
        <dbReference type="EMBL" id="OGY27779.1"/>
    </source>
</evidence>
<organism evidence="2 3">
    <name type="scientific">Candidatus Woykebacteria bacterium RIFCSPHIGHO2_01_FULL_39_12</name>
    <dbReference type="NCBI Taxonomy" id="1802599"/>
    <lineage>
        <taxon>Bacteria</taxon>
        <taxon>Candidatus Woykeibacteriota</taxon>
    </lineage>
</organism>